<gene>
    <name evidence="2" type="ORF">GCM10010319_57120</name>
</gene>
<sequence length="96" mass="10322">MNSKSSVVKNGGAVKYSKSESARGVEFIPIDLGNGIEKYPSGTRLNGLTLEAEGPFDRGRGGRFVSSMAGSHYKYFYAVEEVIAGVKVIVSDDELE</sequence>
<dbReference type="Proteomes" id="UP001500063">
    <property type="component" value="Unassembled WGS sequence"/>
</dbReference>
<evidence type="ECO:0000256" key="1">
    <source>
        <dbReference type="SAM" id="MobiDB-lite"/>
    </source>
</evidence>
<name>A0ABN0XSD8_9ACTN</name>
<dbReference type="EMBL" id="BAAABW010000028">
    <property type="protein sequence ID" value="GAA0371621.1"/>
    <property type="molecule type" value="Genomic_DNA"/>
</dbReference>
<protein>
    <submittedName>
        <fullName evidence="2">Uncharacterized protein</fullName>
    </submittedName>
</protein>
<proteinExistence type="predicted"/>
<reference evidence="2 3" key="1">
    <citation type="journal article" date="2019" name="Int. J. Syst. Evol. Microbiol.">
        <title>The Global Catalogue of Microorganisms (GCM) 10K type strain sequencing project: providing services to taxonomists for standard genome sequencing and annotation.</title>
        <authorList>
            <consortium name="The Broad Institute Genomics Platform"/>
            <consortium name="The Broad Institute Genome Sequencing Center for Infectious Disease"/>
            <person name="Wu L."/>
            <person name="Ma J."/>
        </authorList>
    </citation>
    <scope>NUCLEOTIDE SEQUENCE [LARGE SCALE GENOMIC DNA]</scope>
    <source>
        <strain evidence="2 3">JCM 4565</strain>
    </source>
</reference>
<feature type="region of interest" description="Disordered" evidence="1">
    <location>
        <begin position="1"/>
        <end position="20"/>
    </location>
</feature>
<keyword evidence="3" id="KW-1185">Reference proteome</keyword>
<dbReference type="RefSeq" id="WP_344122336.1">
    <property type="nucleotide sequence ID" value="NZ_BAAABW010000028.1"/>
</dbReference>
<organism evidence="2 3">
    <name type="scientific">Streptomyces blastmyceticus</name>
    <dbReference type="NCBI Taxonomy" id="68180"/>
    <lineage>
        <taxon>Bacteria</taxon>
        <taxon>Bacillati</taxon>
        <taxon>Actinomycetota</taxon>
        <taxon>Actinomycetes</taxon>
        <taxon>Kitasatosporales</taxon>
        <taxon>Streptomycetaceae</taxon>
        <taxon>Streptomyces</taxon>
    </lineage>
</organism>
<accession>A0ABN0XSD8</accession>
<evidence type="ECO:0000313" key="3">
    <source>
        <dbReference type="Proteomes" id="UP001500063"/>
    </source>
</evidence>
<evidence type="ECO:0000313" key="2">
    <source>
        <dbReference type="EMBL" id="GAA0371621.1"/>
    </source>
</evidence>
<comment type="caution">
    <text evidence="2">The sequence shown here is derived from an EMBL/GenBank/DDBJ whole genome shotgun (WGS) entry which is preliminary data.</text>
</comment>